<dbReference type="PANTHER" id="PTHR37943:SF1">
    <property type="entry name" value="PROTEIN VES"/>
    <property type="match status" value="1"/>
</dbReference>
<proteinExistence type="predicted"/>
<sequence>MLMLKETFQDYSKMKIRVLAKEELKISQWSGGETRQVFLSPAHGVYEIGKFDYRLSSATVELKESIFSELTDYHRLIMSLDNEIRLKHESPEGIQELTLPPFQAHAFSGDDQTTSYGQCTDFNLIYKPMYKGSMKALNKAEQETLDTGVTIIYCLADVAIDLKKNKELIKSYQLEKYSSLILEDMTDEYQLEFNSQESFQPIVICSKIQ</sequence>
<gene>
    <name evidence="1" type="ORF">ESZ54_05480</name>
</gene>
<dbReference type="InterPro" id="IPR011051">
    <property type="entry name" value="RmlC_Cupin_sf"/>
</dbReference>
<name>A0A4S3B4F2_9ENTE</name>
<protein>
    <recommendedName>
        <fullName evidence="3">HutD family protein</fullName>
    </recommendedName>
</protein>
<dbReference type="InterPro" id="IPR010282">
    <property type="entry name" value="Uncharacterised_HutD/Ves"/>
</dbReference>
<dbReference type="PANTHER" id="PTHR37943">
    <property type="entry name" value="PROTEIN VES"/>
    <property type="match status" value="1"/>
</dbReference>
<dbReference type="Gene3D" id="2.60.120.10">
    <property type="entry name" value="Jelly Rolls"/>
    <property type="match status" value="1"/>
</dbReference>
<evidence type="ECO:0008006" key="3">
    <source>
        <dbReference type="Google" id="ProtNLM"/>
    </source>
</evidence>
<dbReference type="Pfam" id="PF05962">
    <property type="entry name" value="HutD"/>
    <property type="match status" value="1"/>
</dbReference>
<accession>A0A4S3B4F2</accession>
<dbReference type="InterPro" id="IPR014710">
    <property type="entry name" value="RmlC-like_jellyroll"/>
</dbReference>
<dbReference type="OrthoDB" id="9786443at2"/>
<evidence type="ECO:0000313" key="1">
    <source>
        <dbReference type="EMBL" id="THB61378.1"/>
    </source>
</evidence>
<dbReference type="EMBL" id="SDGV01000013">
    <property type="protein sequence ID" value="THB61378.1"/>
    <property type="molecule type" value="Genomic_DNA"/>
</dbReference>
<evidence type="ECO:0000313" key="2">
    <source>
        <dbReference type="Proteomes" id="UP000310506"/>
    </source>
</evidence>
<organism evidence="1 2">
    <name type="scientific">Vagococcus silagei</name>
    <dbReference type="NCBI Taxonomy" id="2508885"/>
    <lineage>
        <taxon>Bacteria</taxon>
        <taxon>Bacillati</taxon>
        <taxon>Bacillota</taxon>
        <taxon>Bacilli</taxon>
        <taxon>Lactobacillales</taxon>
        <taxon>Enterococcaceae</taxon>
        <taxon>Vagococcus</taxon>
    </lineage>
</organism>
<dbReference type="AlphaFoldDB" id="A0A4S3B4F2"/>
<reference evidence="1 2" key="1">
    <citation type="submission" date="2019-01" db="EMBL/GenBank/DDBJ databases">
        <title>Vagococcus silagei sp. nov. isolated from brewer's grain.</title>
        <authorList>
            <person name="Guu J.-R."/>
        </authorList>
    </citation>
    <scope>NUCLEOTIDE SEQUENCE [LARGE SCALE GENOMIC DNA]</scope>
    <source>
        <strain evidence="1 2">2B-2</strain>
    </source>
</reference>
<dbReference type="Proteomes" id="UP000310506">
    <property type="component" value="Unassembled WGS sequence"/>
</dbReference>
<dbReference type="SUPFAM" id="SSF51182">
    <property type="entry name" value="RmlC-like cupins"/>
    <property type="match status" value="1"/>
</dbReference>
<comment type="caution">
    <text evidence="1">The sequence shown here is derived from an EMBL/GenBank/DDBJ whole genome shotgun (WGS) entry which is preliminary data.</text>
</comment>
<keyword evidence="2" id="KW-1185">Reference proteome</keyword>